<dbReference type="eggNOG" id="ENOG502R827">
    <property type="taxonomic scope" value="Eukaryota"/>
</dbReference>
<organism evidence="2 3">
    <name type="scientific">Phaeosphaeria nodorum (strain SN15 / ATCC MYA-4574 / FGSC 10173)</name>
    <name type="common">Glume blotch fungus</name>
    <name type="synonym">Parastagonospora nodorum</name>
    <dbReference type="NCBI Taxonomy" id="321614"/>
    <lineage>
        <taxon>Eukaryota</taxon>
        <taxon>Fungi</taxon>
        <taxon>Dikarya</taxon>
        <taxon>Ascomycota</taxon>
        <taxon>Pezizomycotina</taxon>
        <taxon>Dothideomycetes</taxon>
        <taxon>Pleosporomycetidae</taxon>
        <taxon>Pleosporales</taxon>
        <taxon>Pleosporineae</taxon>
        <taxon>Phaeosphaeriaceae</taxon>
        <taxon>Parastagonospora</taxon>
    </lineage>
</organism>
<dbReference type="HOGENOM" id="CLU_1049754_0_0_1"/>
<name>Q0TVS6_PHANO</name>
<dbReference type="AlphaFoldDB" id="Q0TVS6"/>
<gene>
    <name evidence="2" type="ORF">SNOG_16401</name>
</gene>
<dbReference type="KEGG" id="pno:SNOG_16401"/>
<dbReference type="GeneID" id="5983450"/>
<feature type="compositionally biased region" description="Basic and acidic residues" evidence="1">
    <location>
        <begin position="235"/>
        <end position="244"/>
    </location>
</feature>
<evidence type="ECO:0000313" key="2">
    <source>
        <dbReference type="EMBL" id="EAT76226.2"/>
    </source>
</evidence>
<reference evidence="3" key="1">
    <citation type="journal article" date="2007" name="Plant Cell">
        <title>Dothideomycete-plant interactions illuminated by genome sequencing and EST analysis of the wheat pathogen Stagonospora nodorum.</title>
        <authorList>
            <person name="Hane J.K."/>
            <person name="Lowe R.G."/>
            <person name="Solomon P.S."/>
            <person name="Tan K.C."/>
            <person name="Schoch C.L."/>
            <person name="Spatafora J.W."/>
            <person name="Crous P.W."/>
            <person name="Kodira C."/>
            <person name="Birren B.W."/>
            <person name="Galagan J.E."/>
            <person name="Torriani S.F."/>
            <person name="McDonald B.A."/>
            <person name="Oliver R.P."/>
        </authorList>
    </citation>
    <scope>NUCLEOTIDE SEQUENCE [LARGE SCALE GENOMIC DNA]</scope>
    <source>
        <strain evidence="3">SN15 / ATCC MYA-4574 / FGSC 10173</strain>
    </source>
</reference>
<accession>Q0TVS6</accession>
<evidence type="ECO:0000256" key="1">
    <source>
        <dbReference type="SAM" id="MobiDB-lite"/>
    </source>
</evidence>
<dbReference type="RefSeq" id="XP_001806519.1">
    <property type="nucleotide sequence ID" value="XM_001806467.1"/>
</dbReference>
<feature type="region of interest" description="Disordered" evidence="1">
    <location>
        <begin position="146"/>
        <end position="173"/>
    </location>
</feature>
<sequence length="269" mass="28603">MMPAYVEAGTQTEWAGLMQCTLVRPEILLAAPHNTTTPPDDMLTEKAQFIHGYPAIASPPHILQPTPPMASLLERRQNRTLLNPHIPLPAKMASHELNDEVPLSPTTTHALLSPLPEANRLHAGHTPLIPRALSPAMEVPAAPLEQAQAPADDKAATPDADEGLTGALTLPTNPVDGADDGHIPLSKLDAVLSKISRQQAELRGEFPDEPAKITSPTVSVTEMPSEDGMPLSRKGSADSHRSGMTEEVDGVILKTPPSNFGAPFGSLGW</sequence>
<evidence type="ECO:0000313" key="3">
    <source>
        <dbReference type="Proteomes" id="UP000001055"/>
    </source>
</evidence>
<dbReference type="EMBL" id="CH445371">
    <property type="protein sequence ID" value="EAT76226.2"/>
    <property type="molecule type" value="Genomic_DNA"/>
</dbReference>
<feature type="region of interest" description="Disordered" evidence="1">
    <location>
        <begin position="207"/>
        <end position="245"/>
    </location>
</feature>
<dbReference type="InParanoid" id="Q0TVS6"/>
<dbReference type="Proteomes" id="UP000001055">
    <property type="component" value="Unassembled WGS sequence"/>
</dbReference>
<protein>
    <submittedName>
        <fullName evidence="2">Uncharacterized protein</fullName>
    </submittedName>
</protein>
<proteinExistence type="predicted"/>
<dbReference type="VEuPathDB" id="FungiDB:JI435_164010"/>